<feature type="non-terminal residue" evidence="1">
    <location>
        <position position="1"/>
    </location>
</feature>
<accession>A0A9N9J561</accession>
<evidence type="ECO:0000313" key="1">
    <source>
        <dbReference type="EMBL" id="CAG8765725.1"/>
    </source>
</evidence>
<sequence>HYKITTHDNLIYTEIKEKYLLIPISIYVFYKKTFESETISKKIKQLPFLKEKDKIIFIFYSQNNSYYYYNIDDDKTKNFTKEYKMVEHYIQKYMNDFFKKTEEKKIEINLGNKFTIQDFIKSYRSRELKTKTTNKDKSISVKTSSGREINLLNTLVISSDDSDSDIEKIEDLKPKNTLKKKNSDDEYHIVSDNSNNIEYEVYENEFELLKRESENFINNWNRKENKNKIFNNKKPKIDENIDNNIDETKITTPFYKNQELFVIENFRKETKVYYLNE</sequence>
<protein>
    <submittedName>
        <fullName evidence="1">18398_t:CDS:1</fullName>
    </submittedName>
</protein>
<gene>
    <name evidence="1" type="ORF">DERYTH_LOCUS18219</name>
</gene>
<evidence type="ECO:0000313" key="2">
    <source>
        <dbReference type="Proteomes" id="UP000789405"/>
    </source>
</evidence>
<keyword evidence="2" id="KW-1185">Reference proteome</keyword>
<reference evidence="1" key="1">
    <citation type="submission" date="2021-06" db="EMBL/GenBank/DDBJ databases">
        <authorList>
            <person name="Kallberg Y."/>
            <person name="Tangrot J."/>
            <person name="Rosling A."/>
        </authorList>
    </citation>
    <scope>NUCLEOTIDE SEQUENCE</scope>
    <source>
        <strain evidence="1">MA453B</strain>
    </source>
</reference>
<dbReference type="AlphaFoldDB" id="A0A9N9J561"/>
<proteinExistence type="predicted"/>
<dbReference type="Proteomes" id="UP000789405">
    <property type="component" value="Unassembled WGS sequence"/>
</dbReference>
<dbReference type="EMBL" id="CAJVPY010018172">
    <property type="protein sequence ID" value="CAG8765725.1"/>
    <property type="molecule type" value="Genomic_DNA"/>
</dbReference>
<name>A0A9N9J561_9GLOM</name>
<organism evidence="1 2">
    <name type="scientific">Dentiscutata erythropus</name>
    <dbReference type="NCBI Taxonomy" id="1348616"/>
    <lineage>
        <taxon>Eukaryota</taxon>
        <taxon>Fungi</taxon>
        <taxon>Fungi incertae sedis</taxon>
        <taxon>Mucoromycota</taxon>
        <taxon>Glomeromycotina</taxon>
        <taxon>Glomeromycetes</taxon>
        <taxon>Diversisporales</taxon>
        <taxon>Gigasporaceae</taxon>
        <taxon>Dentiscutata</taxon>
    </lineage>
</organism>
<comment type="caution">
    <text evidence="1">The sequence shown here is derived from an EMBL/GenBank/DDBJ whole genome shotgun (WGS) entry which is preliminary data.</text>
</comment>